<evidence type="ECO:0000256" key="2">
    <source>
        <dbReference type="ARBA" id="ARBA00022898"/>
    </source>
</evidence>
<dbReference type="Gene3D" id="3.90.1150.10">
    <property type="entry name" value="Aspartate Aminotransferase, domain 1"/>
    <property type="match status" value="1"/>
</dbReference>
<protein>
    <recommendedName>
        <fullName evidence="7">Aminotransferase class III-fold pyridoxal phosphate-dependent enzyme</fullName>
    </recommendedName>
</protein>
<dbReference type="InterPro" id="IPR015424">
    <property type="entry name" value="PyrdxlP-dep_Trfase"/>
</dbReference>
<feature type="compositionally biased region" description="Polar residues" evidence="4">
    <location>
        <begin position="11"/>
        <end position="20"/>
    </location>
</feature>
<evidence type="ECO:0000313" key="5">
    <source>
        <dbReference type="EMBL" id="KAK7423061.1"/>
    </source>
</evidence>
<dbReference type="EMBL" id="JAZAVK010000102">
    <property type="protein sequence ID" value="KAK7423061.1"/>
    <property type="molecule type" value="Genomic_DNA"/>
</dbReference>
<name>A0ABR1HR80_9HYPO</name>
<organism evidence="5 6">
    <name type="scientific">Neonectria magnoliae</name>
    <dbReference type="NCBI Taxonomy" id="2732573"/>
    <lineage>
        <taxon>Eukaryota</taxon>
        <taxon>Fungi</taxon>
        <taxon>Dikarya</taxon>
        <taxon>Ascomycota</taxon>
        <taxon>Pezizomycotina</taxon>
        <taxon>Sordariomycetes</taxon>
        <taxon>Hypocreomycetidae</taxon>
        <taxon>Hypocreales</taxon>
        <taxon>Nectriaceae</taxon>
        <taxon>Neonectria</taxon>
    </lineage>
</organism>
<comment type="caution">
    <text evidence="5">The sequence shown here is derived from an EMBL/GenBank/DDBJ whole genome shotgun (WGS) entry which is preliminary data.</text>
</comment>
<evidence type="ECO:0008006" key="7">
    <source>
        <dbReference type="Google" id="ProtNLM"/>
    </source>
</evidence>
<comment type="similarity">
    <text evidence="3">Belongs to the class-III pyridoxal-phosphate-dependent aminotransferase family.</text>
</comment>
<dbReference type="SUPFAM" id="SSF53383">
    <property type="entry name" value="PLP-dependent transferases"/>
    <property type="match status" value="1"/>
</dbReference>
<comment type="cofactor">
    <cofactor evidence="1">
        <name>pyridoxal 5'-phosphate</name>
        <dbReference type="ChEBI" id="CHEBI:597326"/>
    </cofactor>
</comment>
<dbReference type="InterPro" id="IPR015421">
    <property type="entry name" value="PyrdxlP-dep_Trfase_major"/>
</dbReference>
<evidence type="ECO:0000256" key="4">
    <source>
        <dbReference type="SAM" id="MobiDB-lite"/>
    </source>
</evidence>
<dbReference type="InterPro" id="IPR011051">
    <property type="entry name" value="RmlC_Cupin_sf"/>
</dbReference>
<dbReference type="InterPro" id="IPR014710">
    <property type="entry name" value="RmlC-like_jellyroll"/>
</dbReference>
<evidence type="ECO:0000313" key="6">
    <source>
        <dbReference type="Proteomes" id="UP001498421"/>
    </source>
</evidence>
<dbReference type="Gene3D" id="2.60.120.10">
    <property type="entry name" value="Jelly Rolls"/>
    <property type="match status" value="1"/>
</dbReference>
<feature type="region of interest" description="Disordered" evidence="4">
    <location>
        <begin position="169"/>
        <end position="192"/>
    </location>
</feature>
<accession>A0ABR1HR80</accession>
<proteinExistence type="inferred from homology"/>
<dbReference type="Proteomes" id="UP001498421">
    <property type="component" value="Unassembled WGS sequence"/>
</dbReference>
<dbReference type="Pfam" id="PF00202">
    <property type="entry name" value="Aminotran_3"/>
    <property type="match status" value="1"/>
</dbReference>
<sequence>MRVVADVKNVPPSSDTTRASAPSLFEQDESRPLILGIWNADDLQDNTTVTEIENNEVKYIISGEATWKDADSGQEFHVSPGSVLWLPKGTRALRVRSRGLAAFYVEQADRPIPAVDEPSWSWVDSLDQMHARVMRDFILGNPKSQGRFQEAVKHIPGGNTRSVLQLGHRSQHNGPCTNGQSHQEEQGSGAGGVIPGTPAFLQFLRDEATRLGAVLIFDEVVTPRLHINGLQGHHRIFPDITTLGKYIGGGPSLGVFGGRANLMDALDPRRESALSHSGTCNNNVFTIATGIAAAKLLAQEKILKANSLGDKLREGGSAALLDCILVAQARLA</sequence>
<dbReference type="Gene3D" id="3.40.640.10">
    <property type="entry name" value="Type I PLP-dependent aspartate aminotransferase-like (Major domain)"/>
    <property type="match status" value="1"/>
</dbReference>
<evidence type="ECO:0000256" key="3">
    <source>
        <dbReference type="RuleBase" id="RU003560"/>
    </source>
</evidence>
<gene>
    <name evidence="5" type="ORF">QQZ08_009228</name>
</gene>
<feature type="compositionally biased region" description="Polar residues" evidence="4">
    <location>
        <begin position="172"/>
        <end position="181"/>
    </location>
</feature>
<dbReference type="PANTHER" id="PTHR43713:SF3">
    <property type="entry name" value="GLUTAMATE-1-SEMIALDEHYDE 2,1-AMINOMUTASE 1, CHLOROPLASTIC-RELATED"/>
    <property type="match status" value="1"/>
</dbReference>
<dbReference type="InterPro" id="IPR015422">
    <property type="entry name" value="PyrdxlP-dep_Trfase_small"/>
</dbReference>
<dbReference type="PANTHER" id="PTHR43713">
    <property type="entry name" value="GLUTAMATE-1-SEMIALDEHYDE 2,1-AMINOMUTASE"/>
    <property type="match status" value="1"/>
</dbReference>
<dbReference type="SUPFAM" id="SSF51182">
    <property type="entry name" value="RmlC-like cupins"/>
    <property type="match status" value="1"/>
</dbReference>
<reference evidence="5 6" key="1">
    <citation type="journal article" date="2025" name="Microbiol. Resour. Announc.">
        <title>Draft genome sequences for Neonectria magnoliae and Neonectria punicea, canker pathogens of Liriodendron tulipifera and Acer saccharum in West Virginia.</title>
        <authorList>
            <person name="Petronek H.M."/>
            <person name="Kasson M.T."/>
            <person name="Metheny A.M."/>
            <person name="Stauder C.M."/>
            <person name="Lovett B."/>
            <person name="Lynch S.C."/>
            <person name="Garnas J.R."/>
            <person name="Kasson L.R."/>
            <person name="Stajich J.E."/>
        </authorList>
    </citation>
    <scope>NUCLEOTIDE SEQUENCE [LARGE SCALE GENOMIC DNA]</scope>
    <source>
        <strain evidence="5 6">NRRL 64651</strain>
    </source>
</reference>
<keyword evidence="6" id="KW-1185">Reference proteome</keyword>
<dbReference type="InterPro" id="IPR005814">
    <property type="entry name" value="Aminotrans_3"/>
</dbReference>
<feature type="region of interest" description="Disordered" evidence="4">
    <location>
        <begin position="1"/>
        <end position="23"/>
    </location>
</feature>
<keyword evidence="2 3" id="KW-0663">Pyridoxal phosphate</keyword>
<evidence type="ECO:0000256" key="1">
    <source>
        <dbReference type="ARBA" id="ARBA00001933"/>
    </source>
</evidence>